<keyword evidence="5" id="KW-0479">Metal-binding</keyword>
<evidence type="ECO:0000256" key="1">
    <source>
        <dbReference type="ARBA" id="ARBA00001966"/>
    </source>
</evidence>
<keyword evidence="3" id="KW-0949">S-adenosyl-L-methionine</keyword>
<dbReference type="PANTHER" id="PTHR13930">
    <property type="entry name" value="S-ADENOSYL-L-METHIONINE-DEPENDENT TRNA 4-DEMETHYLWYOSINE SYNTHASE"/>
    <property type="match status" value="1"/>
</dbReference>
<keyword evidence="7" id="KW-0411">Iron-sulfur</keyword>
<feature type="domain" description="Radical SAM core" evidence="10">
    <location>
        <begin position="65"/>
        <end position="310"/>
    </location>
</feature>
<evidence type="ECO:0000256" key="7">
    <source>
        <dbReference type="ARBA" id="ARBA00023014"/>
    </source>
</evidence>
<comment type="cofactor">
    <cofactor evidence="1">
        <name>[4Fe-4S] cluster</name>
        <dbReference type="ChEBI" id="CHEBI:49883"/>
    </cofactor>
</comment>
<reference evidence="11" key="1">
    <citation type="submission" date="2019-08" db="EMBL/GenBank/DDBJ databases">
        <authorList>
            <person name="Kucharzyk K."/>
            <person name="Murdoch R.W."/>
            <person name="Higgins S."/>
            <person name="Loffler F."/>
        </authorList>
    </citation>
    <scope>NUCLEOTIDE SEQUENCE</scope>
</reference>
<evidence type="ECO:0000256" key="4">
    <source>
        <dbReference type="ARBA" id="ARBA00022694"/>
    </source>
</evidence>
<evidence type="ECO:0000256" key="9">
    <source>
        <dbReference type="ARBA" id="ARBA00049466"/>
    </source>
</evidence>
<dbReference type="Gene3D" id="3.20.20.70">
    <property type="entry name" value="Aldolase class I"/>
    <property type="match status" value="1"/>
</dbReference>
<sequence>MSNSFNNKESNNKEENFSLSLEDQKKLEYSGYRFLGKNNHAAAKICHWTKKSILNEGVCYKEKFYGVESHRCLQMSPAVPFCNQKCSFCWRDLSVTKTEWVGHYDDPKTIIEDGINAQNKLLCGFFGNDKADKKKLEESKKPNNAAISLAGEPMIYPDIDELLAEFKKQDFTTFLVSNGVMYEELSNLENEPTQLYLSLDAPDRKTYVDLCSPQINEAWDKINKSLETLNSFNSKTCIRTTCVKHKNMFDHENYAKLIDIANPDYIEIKAYMCVGYSRERLTLDNMPTFKEVIDFAQKIADLTGRSITNDSEISRVVLLE</sequence>
<protein>
    <recommendedName>
        <fullName evidence="10">Radical SAM core domain-containing protein</fullName>
    </recommendedName>
</protein>
<organism evidence="11">
    <name type="scientific">bioreactor metagenome</name>
    <dbReference type="NCBI Taxonomy" id="1076179"/>
    <lineage>
        <taxon>unclassified sequences</taxon>
        <taxon>metagenomes</taxon>
        <taxon>ecological metagenomes</taxon>
    </lineage>
</organism>
<dbReference type="GO" id="GO:0008033">
    <property type="term" value="P:tRNA processing"/>
    <property type="evidence" value="ECO:0007669"/>
    <property type="project" value="UniProtKB-KW"/>
</dbReference>
<name>A0A644STV2_9ZZZZ</name>
<evidence type="ECO:0000256" key="6">
    <source>
        <dbReference type="ARBA" id="ARBA00023004"/>
    </source>
</evidence>
<evidence type="ECO:0000256" key="5">
    <source>
        <dbReference type="ARBA" id="ARBA00022723"/>
    </source>
</evidence>
<keyword evidence="8" id="KW-0456">Lyase</keyword>
<keyword evidence="4" id="KW-0819">tRNA processing</keyword>
<dbReference type="SUPFAM" id="SSF102114">
    <property type="entry name" value="Radical SAM enzymes"/>
    <property type="match status" value="1"/>
</dbReference>
<dbReference type="Pfam" id="PF08608">
    <property type="entry name" value="Wyosine_form"/>
    <property type="match status" value="1"/>
</dbReference>
<evidence type="ECO:0000256" key="2">
    <source>
        <dbReference type="ARBA" id="ARBA00022485"/>
    </source>
</evidence>
<accession>A0A644STV2</accession>
<keyword evidence="6" id="KW-0408">Iron</keyword>
<gene>
    <name evidence="11" type="ORF">SDC9_03586</name>
</gene>
<dbReference type="InterPro" id="IPR023993">
    <property type="entry name" value="TYW1_archaea"/>
</dbReference>
<dbReference type="InterPro" id="IPR007197">
    <property type="entry name" value="rSAM"/>
</dbReference>
<evidence type="ECO:0000259" key="10">
    <source>
        <dbReference type="PROSITE" id="PS51918"/>
    </source>
</evidence>
<keyword evidence="2" id="KW-0004">4Fe-4S</keyword>
<comment type="catalytic activity">
    <reaction evidence="9">
        <text>N(1)-methylguanosine(37) in tRNA(Phe) + pyruvate + S-adenosyl-L-methionine = 4-demethylwyosine(37) in tRNA(Phe) + 5'-deoxyadenosine + L-methionine + CO2 + H2O</text>
        <dbReference type="Rhea" id="RHEA:36347"/>
        <dbReference type="Rhea" id="RHEA-COMP:10164"/>
        <dbReference type="Rhea" id="RHEA-COMP:10165"/>
        <dbReference type="ChEBI" id="CHEBI:15361"/>
        <dbReference type="ChEBI" id="CHEBI:15377"/>
        <dbReference type="ChEBI" id="CHEBI:16526"/>
        <dbReference type="ChEBI" id="CHEBI:17319"/>
        <dbReference type="ChEBI" id="CHEBI:57844"/>
        <dbReference type="ChEBI" id="CHEBI:59789"/>
        <dbReference type="ChEBI" id="CHEBI:64315"/>
        <dbReference type="ChEBI" id="CHEBI:73542"/>
        <dbReference type="EC" id="4.1.3.44"/>
    </reaction>
</comment>
<comment type="caution">
    <text evidence="11">The sequence shown here is derived from an EMBL/GenBank/DDBJ whole genome shotgun (WGS) entry which is preliminary data.</text>
</comment>
<dbReference type="GO" id="GO:0051539">
    <property type="term" value="F:4 iron, 4 sulfur cluster binding"/>
    <property type="evidence" value="ECO:0007669"/>
    <property type="project" value="UniProtKB-KW"/>
</dbReference>
<evidence type="ECO:0000313" key="11">
    <source>
        <dbReference type="EMBL" id="MPL58055.1"/>
    </source>
</evidence>
<dbReference type="GO" id="GO:0046872">
    <property type="term" value="F:metal ion binding"/>
    <property type="evidence" value="ECO:0007669"/>
    <property type="project" value="UniProtKB-KW"/>
</dbReference>
<dbReference type="PANTHER" id="PTHR13930:SF0">
    <property type="entry name" value="S-ADENOSYL-L-METHIONINE-DEPENDENT TRNA 4-DEMETHYLWYOSINE SYNTHASE TYW1-RELATED"/>
    <property type="match status" value="1"/>
</dbReference>
<evidence type="ECO:0000256" key="8">
    <source>
        <dbReference type="ARBA" id="ARBA00023239"/>
    </source>
</evidence>
<dbReference type="InterPro" id="IPR058240">
    <property type="entry name" value="rSAM_sf"/>
</dbReference>
<dbReference type="HAMAP" id="MF_01921">
    <property type="entry name" value="TYW1_archaea"/>
    <property type="match status" value="1"/>
</dbReference>
<dbReference type="EMBL" id="VSSQ01000006">
    <property type="protein sequence ID" value="MPL58055.1"/>
    <property type="molecule type" value="Genomic_DNA"/>
</dbReference>
<dbReference type="Pfam" id="PF04055">
    <property type="entry name" value="Radical_SAM"/>
    <property type="match status" value="1"/>
</dbReference>
<dbReference type="SFLD" id="SFLDS00029">
    <property type="entry name" value="Radical_SAM"/>
    <property type="match status" value="1"/>
</dbReference>
<dbReference type="NCBIfam" id="TIGR03972">
    <property type="entry name" value="rSAM_TYW1"/>
    <property type="match status" value="1"/>
</dbReference>
<dbReference type="PROSITE" id="PS51918">
    <property type="entry name" value="RADICAL_SAM"/>
    <property type="match status" value="1"/>
</dbReference>
<dbReference type="CDD" id="cd01335">
    <property type="entry name" value="Radical_SAM"/>
    <property type="match status" value="1"/>
</dbReference>
<dbReference type="SFLD" id="SFLDG01071">
    <property type="entry name" value="tRNA_wybutosine-synthesizing"/>
    <property type="match status" value="1"/>
</dbReference>
<proteinExistence type="inferred from homology"/>
<dbReference type="SFLD" id="SFLDF00284">
    <property type="entry name" value="tRNA_wybutosine-synthesizing"/>
    <property type="match status" value="1"/>
</dbReference>
<dbReference type="InterPro" id="IPR034556">
    <property type="entry name" value="tRNA_wybutosine-synthase"/>
</dbReference>
<dbReference type="GO" id="GO:0102521">
    <property type="term" value="F:tRNA-4-demethylwyosine synthase activity"/>
    <property type="evidence" value="ECO:0007669"/>
    <property type="project" value="UniProtKB-EC"/>
</dbReference>
<evidence type="ECO:0000256" key="3">
    <source>
        <dbReference type="ARBA" id="ARBA00022691"/>
    </source>
</evidence>
<dbReference type="InterPro" id="IPR013917">
    <property type="entry name" value="tRNA_wybutosine-synth"/>
</dbReference>
<dbReference type="InterPro" id="IPR013785">
    <property type="entry name" value="Aldolase_TIM"/>
</dbReference>
<dbReference type="AlphaFoldDB" id="A0A644STV2"/>